<dbReference type="PaxDb" id="610130-Closa_2358"/>
<keyword evidence="1" id="KW-0812">Transmembrane</keyword>
<dbReference type="EMBL" id="CP002109">
    <property type="protein sequence ID" value="ADL04931.1"/>
    <property type="molecule type" value="Genomic_DNA"/>
</dbReference>
<dbReference type="KEGG" id="csh:Closa_2358"/>
<dbReference type="AlphaFoldDB" id="D9R461"/>
<protein>
    <submittedName>
        <fullName evidence="2">Uncharacterized protein</fullName>
    </submittedName>
</protein>
<evidence type="ECO:0000313" key="3">
    <source>
        <dbReference type="Proteomes" id="UP000001662"/>
    </source>
</evidence>
<name>D9R461_LACSW</name>
<dbReference type="OrthoDB" id="2065832at2"/>
<reference evidence="2" key="1">
    <citation type="submission" date="2010-07" db="EMBL/GenBank/DDBJ databases">
        <title>Complete sequence of Clostridium saccharolyticum WM1.</title>
        <authorList>
            <consortium name="US DOE Joint Genome Institute"/>
            <person name="Lucas S."/>
            <person name="Copeland A."/>
            <person name="Lapidus A."/>
            <person name="Cheng J.-F."/>
            <person name="Bruce D."/>
            <person name="Goodwin L."/>
            <person name="Pitluck S."/>
            <person name="Chertkov O."/>
            <person name="Detter J.C."/>
            <person name="Han C."/>
            <person name="Tapia R."/>
            <person name="Land M."/>
            <person name="Hauser L."/>
            <person name="Chang Y.-J."/>
            <person name="Jeffries C."/>
            <person name="Kyrpides N."/>
            <person name="Ivanova N."/>
            <person name="Mikhailova N."/>
            <person name="Mouttaki H."/>
            <person name="Lin L."/>
            <person name="Zhou J."/>
            <person name="Hemme C.L."/>
            <person name="Woyke T."/>
        </authorList>
    </citation>
    <scope>NUCLEOTIDE SEQUENCE [LARGE SCALE GENOMIC DNA]</scope>
    <source>
        <strain evidence="2">WM1</strain>
    </source>
</reference>
<feature type="transmembrane region" description="Helical" evidence="1">
    <location>
        <begin position="30"/>
        <end position="51"/>
    </location>
</feature>
<dbReference type="eggNOG" id="ENOG50343UF">
    <property type="taxonomic scope" value="Bacteria"/>
</dbReference>
<dbReference type="HOGENOM" id="CLU_2231958_0_0_9"/>
<dbReference type="Proteomes" id="UP000001662">
    <property type="component" value="Chromosome"/>
</dbReference>
<keyword evidence="1" id="KW-1133">Transmembrane helix</keyword>
<sequence length="105" mass="12036">MNKTQSKNPLFPKISQQYYFYRKEYKKKKFYLKAKLILTIILPILIIVLSIKAAETYIRIKVRKIFSKPVCDSATKKTGAAAPIHAEPVHKEVVQPQRVSGDSNS</sequence>
<proteinExistence type="predicted"/>
<dbReference type="STRING" id="610130.Closa_2358"/>
<organism evidence="2 3">
    <name type="scientific">Lacrimispora saccharolytica (strain ATCC 35040 / DSM 2544 / NRCC 2533 / WM1)</name>
    <name type="common">Clostridium saccharolyticum</name>
    <dbReference type="NCBI Taxonomy" id="610130"/>
    <lineage>
        <taxon>Bacteria</taxon>
        <taxon>Bacillati</taxon>
        <taxon>Bacillota</taxon>
        <taxon>Clostridia</taxon>
        <taxon>Lachnospirales</taxon>
        <taxon>Lachnospiraceae</taxon>
        <taxon>Lacrimispora</taxon>
    </lineage>
</organism>
<accession>D9R461</accession>
<dbReference type="RefSeq" id="WP_013273017.1">
    <property type="nucleotide sequence ID" value="NC_014376.1"/>
</dbReference>
<gene>
    <name evidence="2" type="ordered locus">Closa_2358</name>
</gene>
<evidence type="ECO:0000256" key="1">
    <source>
        <dbReference type="SAM" id="Phobius"/>
    </source>
</evidence>
<keyword evidence="3" id="KW-1185">Reference proteome</keyword>
<keyword evidence="1" id="KW-0472">Membrane</keyword>
<evidence type="ECO:0000313" key="2">
    <source>
        <dbReference type="EMBL" id="ADL04931.1"/>
    </source>
</evidence>